<dbReference type="GO" id="GO:0032259">
    <property type="term" value="P:methylation"/>
    <property type="evidence" value="ECO:0007669"/>
    <property type="project" value="UniProtKB-KW"/>
</dbReference>
<dbReference type="Pfam" id="PF13489">
    <property type="entry name" value="Methyltransf_23"/>
    <property type="match status" value="1"/>
</dbReference>
<keyword evidence="2" id="KW-0489">Methyltransferase</keyword>
<dbReference type="Proteomes" id="UP000289269">
    <property type="component" value="Unassembled WGS sequence"/>
</dbReference>
<comment type="caution">
    <text evidence="2">The sequence shown here is derived from an EMBL/GenBank/DDBJ whole genome shotgun (WGS) entry which is preliminary data.</text>
</comment>
<name>A0A4Q0AIZ2_9BACT</name>
<evidence type="ECO:0000256" key="1">
    <source>
        <dbReference type="SAM" id="Coils"/>
    </source>
</evidence>
<dbReference type="GO" id="GO:0008168">
    <property type="term" value="F:methyltransferase activity"/>
    <property type="evidence" value="ECO:0007669"/>
    <property type="project" value="UniProtKB-KW"/>
</dbReference>
<dbReference type="InterPro" id="IPR029063">
    <property type="entry name" value="SAM-dependent_MTases_sf"/>
</dbReference>
<sequence length="341" mass="38545">MKRSLKNKIVAMPLIGYLARVMGGIVKGPQIRDQLNTNLVEILNSQASQQDRIEQIAQELKELKEQGKKVTRDHEQYARDIDDTVSAIQRSQDNLRQAFNLLQASNGPPRKKVSNGHNSDLFADNHNLDVFYTLFEDRFRGTEELITNRLREYLPLFINSRINFDKNPVLDIGCGRGEFLQLLKSTLITAVGLDINYDMVRRAQEKGLKVTQGDAVAHLEKSGPQKYGAITGFHIVEHIPFNVLMKMFTAAHKSLVRGGFVLFETPNPENVTVGSAGFYMDPSHLNPLPPDLLAFALEVCGYRKIDIMRLHPAVRPENTNLHPQIANYFYGPLDYAVIAYK</sequence>
<feature type="coiled-coil region" evidence="1">
    <location>
        <begin position="46"/>
        <end position="80"/>
    </location>
</feature>
<evidence type="ECO:0000313" key="2">
    <source>
        <dbReference type="EMBL" id="RWZ79505.1"/>
    </source>
</evidence>
<protein>
    <submittedName>
        <fullName evidence="2">Methyltransferase domain-containing protein</fullName>
    </submittedName>
</protein>
<evidence type="ECO:0000313" key="3">
    <source>
        <dbReference type="Proteomes" id="UP000289269"/>
    </source>
</evidence>
<dbReference type="CDD" id="cd02440">
    <property type="entry name" value="AdoMet_MTases"/>
    <property type="match status" value="1"/>
</dbReference>
<reference evidence="2" key="1">
    <citation type="submission" date="2019-01" db="EMBL/GenBank/DDBJ databases">
        <title>Genomic signatures and co-occurrence patterns of the ultra-small Saccharimodia (Patescibacteria phylum) suggest a symbiotic lifestyle.</title>
        <authorList>
            <person name="Lemos L."/>
            <person name="Medeiros J."/>
            <person name="Andreote F."/>
            <person name="Fernandes G."/>
            <person name="Varani A."/>
            <person name="Oliveira G."/>
            <person name="Pylro V."/>
        </authorList>
    </citation>
    <scope>NUCLEOTIDE SEQUENCE [LARGE SCALE GENOMIC DNA]</scope>
    <source>
        <strain evidence="2">AMD01</strain>
    </source>
</reference>
<gene>
    <name evidence="2" type="ORF">EOT04_01425</name>
</gene>
<keyword evidence="1" id="KW-0175">Coiled coil</keyword>
<organism evidence="2 3">
    <name type="scientific">Candidatus Chaera renei</name>
    <dbReference type="NCBI Taxonomy" id="2506947"/>
    <lineage>
        <taxon>Bacteria</taxon>
        <taxon>Candidatus Saccharimonadota</taxon>
        <taxon>Candidatus Saccharimonadia</taxon>
        <taxon>Candidatus Saccharimonadales</taxon>
        <taxon>Candidatus Saccharimonadaceae</taxon>
        <taxon>Candidatus Chaera</taxon>
    </lineage>
</organism>
<keyword evidence="3" id="KW-1185">Reference proteome</keyword>
<dbReference type="AlphaFoldDB" id="A0A4Q0AIZ2"/>
<proteinExistence type="predicted"/>
<dbReference type="EMBL" id="SCKW01000009">
    <property type="protein sequence ID" value="RWZ79505.1"/>
    <property type="molecule type" value="Genomic_DNA"/>
</dbReference>
<dbReference type="Gene3D" id="3.40.50.150">
    <property type="entry name" value="Vaccinia Virus protein VP39"/>
    <property type="match status" value="1"/>
</dbReference>
<dbReference type="PANTHER" id="PTHR43861">
    <property type="entry name" value="TRANS-ACONITATE 2-METHYLTRANSFERASE-RELATED"/>
    <property type="match status" value="1"/>
</dbReference>
<dbReference type="SUPFAM" id="SSF53335">
    <property type="entry name" value="S-adenosyl-L-methionine-dependent methyltransferases"/>
    <property type="match status" value="1"/>
</dbReference>
<keyword evidence="2" id="KW-0808">Transferase</keyword>
<accession>A0A4Q0AIZ2</accession>